<dbReference type="GeneID" id="108734013"/>
<proteinExistence type="predicted"/>
<feature type="compositionally biased region" description="Basic and acidic residues" evidence="1">
    <location>
        <begin position="4725"/>
        <end position="4743"/>
    </location>
</feature>
<feature type="compositionally biased region" description="Polar residues" evidence="1">
    <location>
        <begin position="362"/>
        <end position="397"/>
    </location>
</feature>
<evidence type="ECO:0000256" key="1">
    <source>
        <dbReference type="SAM" id="MobiDB-lite"/>
    </source>
</evidence>
<feature type="compositionally biased region" description="Polar residues" evidence="1">
    <location>
        <begin position="3600"/>
        <end position="3620"/>
    </location>
</feature>
<feature type="region of interest" description="Disordered" evidence="1">
    <location>
        <begin position="1784"/>
        <end position="1806"/>
    </location>
</feature>
<feature type="compositionally biased region" description="Polar residues" evidence="1">
    <location>
        <begin position="3049"/>
        <end position="3069"/>
    </location>
</feature>
<feature type="compositionally biased region" description="Basic and acidic residues" evidence="1">
    <location>
        <begin position="4787"/>
        <end position="4797"/>
    </location>
</feature>
<evidence type="ECO:0000313" key="4">
    <source>
        <dbReference type="RefSeq" id="XP_025836559.1"/>
    </source>
</evidence>
<feature type="compositionally biased region" description="Polar residues" evidence="1">
    <location>
        <begin position="3544"/>
        <end position="3555"/>
    </location>
</feature>
<feature type="compositionally biased region" description="Low complexity" evidence="1">
    <location>
        <begin position="3647"/>
        <end position="3657"/>
    </location>
</feature>
<feature type="compositionally biased region" description="Basic and acidic residues" evidence="1">
    <location>
        <begin position="3070"/>
        <end position="3086"/>
    </location>
</feature>
<feature type="compositionally biased region" description="Basic and acidic residues" evidence="1">
    <location>
        <begin position="4412"/>
        <end position="4426"/>
    </location>
</feature>
<feature type="compositionally biased region" description="Basic and acidic residues" evidence="1">
    <location>
        <begin position="3621"/>
        <end position="3630"/>
    </location>
</feature>
<feature type="compositionally biased region" description="Low complexity" evidence="1">
    <location>
        <begin position="4890"/>
        <end position="4905"/>
    </location>
</feature>
<feature type="compositionally biased region" description="Polar residues" evidence="1">
    <location>
        <begin position="4427"/>
        <end position="4441"/>
    </location>
</feature>
<feature type="compositionally biased region" description="Basic and acidic residues" evidence="1">
    <location>
        <begin position="3282"/>
        <end position="3308"/>
    </location>
</feature>
<feature type="region of interest" description="Disordered" evidence="1">
    <location>
        <begin position="4346"/>
        <end position="4452"/>
    </location>
</feature>
<feature type="compositionally biased region" description="Polar residues" evidence="1">
    <location>
        <begin position="4685"/>
        <end position="4698"/>
    </location>
</feature>
<feature type="compositionally biased region" description="Polar residues" evidence="1">
    <location>
        <begin position="2978"/>
        <end position="2996"/>
    </location>
</feature>
<feature type="compositionally biased region" description="Polar residues" evidence="1">
    <location>
        <begin position="4709"/>
        <end position="4722"/>
    </location>
</feature>
<feature type="compositionally biased region" description="Basic and acidic residues" evidence="1">
    <location>
        <begin position="3216"/>
        <end position="3227"/>
    </location>
</feature>
<feature type="region of interest" description="Disordered" evidence="1">
    <location>
        <begin position="3679"/>
        <end position="3703"/>
    </location>
</feature>
<dbReference type="KEGG" id="apln:108734013"/>
<feature type="region of interest" description="Disordered" evidence="1">
    <location>
        <begin position="300"/>
        <end position="320"/>
    </location>
</feature>
<feature type="compositionally biased region" description="Basic and acidic residues" evidence="1">
    <location>
        <begin position="1882"/>
        <end position="1891"/>
    </location>
</feature>
<feature type="compositionally biased region" description="Low complexity" evidence="1">
    <location>
        <begin position="4272"/>
        <end position="4286"/>
    </location>
</feature>
<feature type="compositionally biased region" description="Basic and acidic residues" evidence="1">
    <location>
        <begin position="3414"/>
        <end position="3450"/>
    </location>
</feature>
<reference evidence="3 4" key="1">
    <citation type="submission" date="2025-04" db="UniProtKB">
        <authorList>
            <consortium name="RefSeq"/>
        </authorList>
    </citation>
    <scope>IDENTIFICATION</scope>
    <source>
        <tissue evidence="3 4">Entire body</tissue>
    </source>
</reference>
<feature type="compositionally biased region" description="Basic and acidic residues" evidence="1">
    <location>
        <begin position="3502"/>
        <end position="3521"/>
    </location>
</feature>
<feature type="compositionally biased region" description="Basic and acidic residues" evidence="1">
    <location>
        <begin position="3036"/>
        <end position="3046"/>
    </location>
</feature>
<feature type="compositionally biased region" description="Basic and acidic residues" evidence="1">
    <location>
        <begin position="4566"/>
        <end position="4576"/>
    </location>
</feature>
<keyword evidence="2" id="KW-1185">Reference proteome</keyword>
<feature type="region of interest" description="Disordered" evidence="1">
    <location>
        <begin position="4266"/>
        <end position="4287"/>
    </location>
</feature>
<feature type="compositionally biased region" description="Basic and acidic residues" evidence="1">
    <location>
        <begin position="875"/>
        <end position="896"/>
    </location>
</feature>
<dbReference type="RefSeq" id="XP_025836559.1">
    <property type="nucleotide sequence ID" value="XM_025980774.1"/>
</dbReference>
<feature type="region of interest" description="Disordered" evidence="1">
    <location>
        <begin position="4952"/>
        <end position="4973"/>
    </location>
</feature>
<feature type="compositionally biased region" description="Low complexity" evidence="1">
    <location>
        <begin position="4074"/>
        <end position="4093"/>
    </location>
</feature>
<feature type="region of interest" description="Disordered" evidence="1">
    <location>
        <begin position="2906"/>
        <end position="3666"/>
    </location>
</feature>
<name>A0A7F5RKL6_AGRPL</name>
<feature type="region of interest" description="Disordered" evidence="1">
    <location>
        <begin position="4923"/>
        <end position="4942"/>
    </location>
</feature>
<feature type="compositionally biased region" description="Basic and acidic residues" evidence="1">
    <location>
        <begin position="4699"/>
        <end position="4708"/>
    </location>
</feature>
<feature type="compositionally biased region" description="Polar residues" evidence="1">
    <location>
        <begin position="4551"/>
        <end position="4565"/>
    </location>
</feature>
<accession>A0A7F5RKL6</accession>
<feature type="compositionally biased region" description="Basic and acidic residues" evidence="1">
    <location>
        <begin position="3141"/>
        <end position="3157"/>
    </location>
</feature>
<feature type="region of interest" description="Disordered" evidence="1">
    <location>
        <begin position="4502"/>
        <end position="4832"/>
    </location>
</feature>
<dbReference type="Proteomes" id="UP000192223">
    <property type="component" value="Unplaced"/>
</dbReference>
<dbReference type="OrthoDB" id="6784901at2759"/>
<feature type="compositionally biased region" description="Polar residues" evidence="1">
    <location>
        <begin position="3107"/>
        <end position="3140"/>
    </location>
</feature>
<dbReference type="RefSeq" id="XP_025836558.1">
    <property type="nucleotide sequence ID" value="XM_025980773.1"/>
</dbReference>
<feature type="compositionally biased region" description="Low complexity" evidence="1">
    <location>
        <begin position="4506"/>
        <end position="4521"/>
    </location>
</feature>
<feature type="compositionally biased region" description="Polar residues" evidence="1">
    <location>
        <begin position="3178"/>
        <end position="3201"/>
    </location>
</feature>
<feature type="compositionally biased region" description="Basic residues" evidence="1">
    <location>
        <begin position="1897"/>
        <end position="1907"/>
    </location>
</feature>
<feature type="compositionally biased region" description="Basic residues" evidence="1">
    <location>
        <begin position="1790"/>
        <end position="1800"/>
    </location>
</feature>
<protein>
    <submittedName>
        <fullName evidence="3 4">Uncharacterized protein LOC108734013 isoform X1</fullName>
    </submittedName>
</protein>
<feature type="region of interest" description="Disordered" evidence="1">
    <location>
        <begin position="1845"/>
        <end position="1911"/>
    </location>
</feature>
<evidence type="ECO:0000313" key="2">
    <source>
        <dbReference type="Proteomes" id="UP000192223"/>
    </source>
</evidence>
<sequence length="4973" mass="564409">MSNIDNENPIQRDCRTLLLWFTNSLKRRPEGRVCRQYAALYSHIAKVSNEEYHPSISNCIAQCITWYIQSTSKRRRKMPDFLEDVKRKLFFLRLYNQSVIKFNGRFPYSEQLVRLLVQYIVLEFEVLFCSPNYDESLEEEVENRITRNLELILFDSCKHGILTTKTAVDASSVAALKILTNVKTDHGNENKLYKNIINSLIVKFLKKIGMLTKLEEIVKNKSFTSLQNPVLQSIRQNLIANDYVLHEQFSISDDEYDDNWRSWDKPLGFEPPKHEKSKLTNGHKDVGVRERIVKNGFPNKKAQRRENRCASLQKPTSTNSTDKSILTIEIVDDDDDGIDEVIYFQPVPQTCKDTNRTVCNPVNNNLNGIKPSPHNNSRKQIAENSKNSQNQNISEINYKTGKIKRQRNHCVCSKVEEINQNVTNKPLEVTKVITFENDNALGKNVTLNDQLIREKNNNEKSEKTISGEPSGSRIEDVENELKSLLESHNVDEPIRTIDADQTILIIDDHVESSQQDKSKHQFVHNVESNKQLASTSKNSKAFVDVTVPEKIQKNGENSKGFREFSLENDIDTELDFEHDWLTTTSSTENRLIETKTTENVSNNEEDSASRFFDELEVTVVENNTTDQNRKQIKDKIQNNEKQEIGGSILLVDDDKEASKNTENGTLEHSTYHNFSKENLEKHPKDKEIVDNSKNVALAINTNNRGRSYEDNEVAECSSKDLDQTPTVVCGNAEDRQGEEESEEDIESEKNYVIDNEGMLDEQVEENSQSEMYHKREEIRILGKNEECNVNNEIDANIATSEECNGQAVEEIIVNSTEVYETNSTSTENVEVVADLKENNLYENEDVIGKPLQNDGQISLVKNANQTTDKEVTIEEEKISDRAQKRRPSSEIECHNESEEDFQTLEEDSNLLKNDNSESIGNSHNILSKKVHDNVEEMKILGKNEEYNADNEIDAKIATSQEYNGQAIDNIIVNATEVCETSSTATKNVDVNVDVKENHPYGDEDVIAKSLENDGENSLMENANKCIDKEIRIEEKISDQAQKRCPSNEIESFKESHDFQTPQENSKLLKKGNSKLIGTKNIEDIINTLSKRVYDSKMKSKSKMYKNNDAHDLAFENDRQREADLIEFQSIEENQQHLEEDTNTITKCSEKVEGVFDKSVQASENIADYYEENSAGSQKNISIETTVVMEELQAEIEYKNKKSVEFDDNVAQLTDNDSAINEETTNTTHFKNLETECEHNLTNNEAILENSGELATSVESDDLQLKDNDGVINEEEVFTTNSKNSEPECESNLIDNEIQVCETILENSGELATSVEYGGNVAPLNDNDAINEEEVVTTNSRNSEPECESNLIHNEIQNCETILENSGEPETSVEFDDNVAQPSDNDGAINEEEVMVITTNSKNSESEFESDLIDNEIQNCETVLENCGELATSVEYDDNVVQLSDNDGAINEEEVTTTNSKNSEAVSDNHLKSNDTIINETLHEEVGFTSRQLTVEQKADNDDFDKEITNELTQMEKEAQKKVTVDNITANNETIVALKNHVKNETLTCQDDGKLILETDRFPKTDLKLNVYRKHDPTIPELTDTERTTTENHENITNDNDYVTTNEGEMAQKPNQGSNVVFYVLHQDVAAKDSDPNLVTDVFQKEQPQHETTEIIPVSEKSTNELEKNRFPAFLNPKTSALMASIQYEPKNFYSEFSSKVISCSTPSYKTKTPLDTSAPFPDHKIYDIRNSSLQPATEDFYKESSDSSLHVLANVCVELKNLEYGQSEVINEYKKNEMFEKVTKNSSKTRPVRPGRRKKKLAQESSDCKRITRSCTKKNYEEKDENYFFCDEDIFDDNSTMIAETKHKRKRLKPVKLEYTPNNSTTWSKMRKKNSQNNSKNESSKLNENKIEVTSPHKSKSGRRRKSSCFAEQVTPDISEELANNSFDVSEGNFQEQENEKLEFTFKNILSSTNESAQNNVGKRTEDKPENKVYECPTETFTSNFINEKSKLLIEKNNKFKVDSSKCELDDFTNSGSLSAIKEHNKIFAQVAEMSAVTDDSNDSYNGGLSIVQYDNDSQPEGFKGRRLSIYDEKTLEEQLDLVTTAEYVQPIDQLICISIPETEKEDDDEDELLKQVEDFQNNLEKVSHEIETPKNDEIISCVPDVSTESLIEEEDVEKIPTKVEESLDVEQHFGRSIDLPQLPLPPFDTCTDALSNNDVLNEKQSQTDCIVTSSNLKEQNVVEEIKVQIGNSFLIENILKAEVLKSDKQNCNNLLIHDERKDDASKENYIVEQPLEIAELNNSDVVIAPAEEAMDLTLRKEDALEHAREFTDPIQENENRQADDDINSIKEPVWPPKLRSKMVSRKEEDIPTTTVDEDTLSPIRTKAELKLYDKFSLSPYVRLEKIDAIKEMEAMREKKAKKLAENNKKHSTVNGTDINNIIKGKFEAISNKLRYNSEKRKSNIRARSFSSEFKDLNKAAVFTENGNTFKMSLRTRSKSNDVFDMPIVETKSRNSNNNQVGENVEKKTNITNDIFYNALIKEKEGSIRIKESASKRQNNKKNKLIIYTDDIIKDQAFPISNDNENAENKFDNNKKFNENQLHETLTKDEGAVEETEGCVTKKKLNEYSDVTESSKSKECDNTCDPKQINNHLSNNEKEVDSHKVNEENLECHHVKEEFKQDIERNQKRKHTNKPKSLLKQATKIFKAKKRLRLHSMSSFGTILVKKRINGKYKRTKKLLFDEKRKNQERIVQTTIRKKEKISDITNEHVANKNSAENLKIHSAKTKEFMEETETLGNKSTEENSDIVQDITSCKNDDITNKDNSEGVQRISEENANITQDKEAIVFENDKEEEESTSMDVDFVEDVENNEKESNYKEINHLEYEDNSHENSTILPQELFCLQEEGSRKSSTFNEHQDHSDIFKHEEKKNESQTFNNHQNAADGSMFKEGNNIPSPFGKCQDSSDYSQYEESKNESSPLGEYQDTCERSNDEPLAFNEYQNPSDHSQSGESKNESSPFEEYRGPPDYSMFKESNKESSSFEESKNESSPIGEYQDTCERSNDERLAFNEYQNSSDHSQSGESKNESSPFEDNRGPPDHSKFEESNKESSSFEETKNESSPLGEYQDTCETSNDEPSAFNEYQNPSDHSQSGESKNESSPFEDNRGPPDHSKFEECNKESSSFEETKNESSPLGEYQDNCETSNDEPSAFNECQNPSDISQLEESKNELSPFEEYSPTEHAKFEDGNKESLSFAENKIESSPLEEYQDTCEKSHDKPSAFNEYQNPSDPSQLEENKNGSLLFEEYRVPTDHSKFEERNKESLSFEENKNESSALGEYQNTCERSNVEPSAFNDCQNPSYHSQLEESKNESSPFEEYRGPPDHSMFEESNKEQPSFEENKNELSPLEEYQHTCEKSNDKPSVFNEYQNPSDPTQLEENKNELSPFEEYRGPPDHSVFEESNKESSSYKENKNESSSIGEYQDICEKNNDKPSAFNEYQNSSNHSQLEESKNESSPFEEYIGFTDHSKFEERNKESSSFEESKNKSSPLREYQNTCEESNDKPSAFNEYQNPSDLSQLDESKNESSPFEEYRGSPNHSVFEESNKDSPSFEENKNKSSPLREYQNTCEKSNEPSAFNEYQNPSDHSHYQERKNGSSFKEWLHSSGRFNEENSTTNKTNESIAEKNKLQEQILEPSDVVVATSETTDKSITKNSNEDALPQPLKDTSEGEMSSAICDFLKFNNNNLTQAVNKLNPSVPDGFMGGYDETPVPECSAMPTLCGDEISMNFINEITTALTPHVVTQAVTCQTTLCSSVDNLETQPSTSTAGLFDTTQDESCVSQHVEVYLTIQTSSETLDHNYSAGDPLLCGKSKSNNVPSCSPSKERVEAREANRQLDNSPVVADTIFPFPEEVCIDSVIPNQTNTSELEYTYIDNTLPEQSPVNQINQYGVENLKQEQVEESTPDTPLLMEVFNENEYSEYIETPMSLEFMKKLMDGNQSPDDVTIYLENLNSNNGVTSASPQGEESSTNIIPAPPNPDESENGSIDLQKNIFPFVDLALTDIENYNFVSSVDVPPFLPMIESRNDTIKLPDTTSLNKTNLLPTSPVSSTTPTTETATVNDTDASNVEQLPVNNMEIMFNSYPNKKVIVEHVKQYPTVSWQNATRTLSACNGTTTTERHFSEFKKENENKPDKSPIAHNELSKTGIRRVTYSKVKAPGKKTNNNLMSSGTVVKNKDVINGTVETPSSSVLDGSSPSTSNDNIEYLQSESYKSSRVISPEIQKQDTVTVQAKESTEKANTSNGASSLLNNSNPFENVERVKTCLDKLQNATTLKKQSESLEKQPTTDMISQEFDMTDKFSVVKLVKRTSKLQSVTSYEENTRTASSRSRSRSKNPKVPKPSVATADSIGQNKSRGKRTLPLQEDSSNELYNAKKAKKIVNDKKPQTEIHTDASGKNSTLRGNSNKDSSPVYRLNQPNTENLKLTLKRLYDTDAVPNKKPKLNIQHPQDMDTTFNRLLQEGDVNPFVKTKIESSNSPKSSCNNSSTNNKGRHTPNSSQEKVIKTDNKPHHTFERASNKGDSSIPKTYATSRGDTIDERSRRDSSGSSRHNSPSVNPSGLDTKNRKDSSLLKTHTSSDEKNTTNRRDFSGSRSYHLHNPLSEEKIRRGLKGHSTSSTTACNLGIDERIKREPSLPKGYYSDATSVPKRRDSGSTRTYRIPNTSHTSSLDERLKRESSATPKNYPSGNSLHNLGLDERIRRELSVSKSHPTDPVRNSGSYDKVRSGDPNFPKHKVDDKNNRIYKGHPLLDPTRNCGIEDKTRRDSNVSKSHSSASDSTRNSYPQRDDNFAHRSHPSNKNSYFLTQIDMDKNRANRKSFSYNGNSGRHHTHYYSDQQKHQKFNGTSGGSSSQPYYREPSLSRSYQGSSSSGSQSRLDSDYTNSQRDDPKYCYLTNIRLGKPQKPQASPRDHSLWLPLSSLLPEPKVSFGEPIQETTKNKEAKS</sequence>
<feature type="compositionally biased region" description="Polar residues" evidence="1">
    <location>
        <begin position="3990"/>
        <end position="4006"/>
    </location>
</feature>
<feature type="compositionally biased region" description="Basic and acidic residues" evidence="1">
    <location>
        <begin position="3341"/>
        <end position="3369"/>
    </location>
</feature>
<feature type="compositionally biased region" description="Basic and acidic residues" evidence="1">
    <location>
        <begin position="4533"/>
        <end position="4550"/>
    </location>
</feature>
<feature type="compositionally biased region" description="Polar residues" evidence="1">
    <location>
        <begin position="4872"/>
        <end position="4883"/>
    </location>
</feature>
<feature type="compositionally biased region" description="Basic and acidic residues" evidence="1">
    <location>
        <begin position="3386"/>
        <end position="3396"/>
    </location>
</feature>
<feature type="region of interest" description="Disordered" evidence="1">
    <location>
        <begin position="4067"/>
        <end position="4093"/>
    </location>
</feature>
<feature type="compositionally biased region" description="Polar residues" evidence="1">
    <location>
        <begin position="3260"/>
        <end position="3271"/>
    </location>
</feature>
<gene>
    <name evidence="3 4" type="primary">LOC108734013</name>
</gene>
<feature type="region of interest" description="Disordered" evidence="1">
    <location>
        <begin position="4866"/>
        <end position="4917"/>
    </location>
</feature>
<feature type="region of interest" description="Disordered" evidence="1">
    <location>
        <begin position="875"/>
        <end position="901"/>
    </location>
</feature>
<feature type="compositionally biased region" description="Polar residues" evidence="1">
    <location>
        <begin position="3316"/>
        <end position="3340"/>
    </location>
</feature>
<feature type="region of interest" description="Disordered" evidence="1">
    <location>
        <begin position="3990"/>
        <end position="4020"/>
    </location>
</feature>
<feature type="compositionally biased region" description="Polar residues" evidence="1">
    <location>
        <begin position="4346"/>
        <end position="4358"/>
    </location>
</feature>
<feature type="region of interest" description="Disordered" evidence="1">
    <location>
        <begin position="362"/>
        <end position="398"/>
    </location>
</feature>
<feature type="compositionally biased region" description="Polar residues" evidence="1">
    <location>
        <begin position="3402"/>
        <end position="3413"/>
    </location>
</feature>
<organism evidence="2 4">
    <name type="scientific">Agrilus planipennis</name>
    <name type="common">Emerald ash borer</name>
    <name type="synonym">Agrilus marcopoli</name>
    <dbReference type="NCBI Taxonomy" id="224129"/>
    <lineage>
        <taxon>Eukaryota</taxon>
        <taxon>Metazoa</taxon>
        <taxon>Ecdysozoa</taxon>
        <taxon>Arthropoda</taxon>
        <taxon>Hexapoda</taxon>
        <taxon>Insecta</taxon>
        <taxon>Pterygota</taxon>
        <taxon>Neoptera</taxon>
        <taxon>Endopterygota</taxon>
        <taxon>Coleoptera</taxon>
        <taxon>Polyphaga</taxon>
        <taxon>Elateriformia</taxon>
        <taxon>Buprestoidea</taxon>
        <taxon>Buprestidae</taxon>
        <taxon>Agrilinae</taxon>
        <taxon>Agrilus</taxon>
    </lineage>
</organism>
<feature type="compositionally biased region" description="Basic and acidic residues" evidence="1">
    <location>
        <begin position="4594"/>
        <end position="4621"/>
    </location>
</feature>
<feature type="compositionally biased region" description="Low complexity" evidence="1">
    <location>
        <begin position="4577"/>
        <end position="4586"/>
    </location>
</feature>
<feature type="compositionally biased region" description="Polar residues" evidence="1">
    <location>
        <begin position="2912"/>
        <end position="2922"/>
    </location>
</feature>
<evidence type="ECO:0000313" key="3">
    <source>
        <dbReference type="RefSeq" id="XP_025836558.1"/>
    </source>
</evidence>
<feature type="compositionally biased region" description="Polar residues" evidence="1">
    <location>
        <begin position="3473"/>
        <end position="3482"/>
    </location>
</feature>
<feature type="compositionally biased region" description="Polar residues" evidence="1">
    <location>
        <begin position="4798"/>
        <end position="4814"/>
    </location>
</feature>
<feature type="compositionally biased region" description="Basic and acidic residues" evidence="1">
    <location>
        <begin position="4656"/>
        <end position="4665"/>
    </location>
</feature>